<dbReference type="Pfam" id="PF00092">
    <property type="entry name" value="VWA"/>
    <property type="match status" value="1"/>
</dbReference>
<dbReference type="SUPFAM" id="SSF53300">
    <property type="entry name" value="vWA-like"/>
    <property type="match status" value="1"/>
</dbReference>
<keyword evidence="1" id="KW-1133">Transmembrane helix</keyword>
<evidence type="ECO:0000313" key="3">
    <source>
        <dbReference type="EMBL" id="QDU58601.1"/>
    </source>
</evidence>
<evidence type="ECO:0000259" key="2">
    <source>
        <dbReference type="PROSITE" id="PS50234"/>
    </source>
</evidence>
<dbReference type="AlphaFoldDB" id="A0A518AV54"/>
<keyword evidence="1" id="KW-0472">Membrane</keyword>
<feature type="transmembrane region" description="Helical" evidence="1">
    <location>
        <begin position="20"/>
        <end position="44"/>
    </location>
</feature>
<dbReference type="InterPro" id="IPR036465">
    <property type="entry name" value="vWFA_dom_sf"/>
</dbReference>
<name>A0A518AV54_9BACT</name>
<feature type="domain" description="VWFA" evidence="2">
    <location>
        <begin position="168"/>
        <end position="374"/>
    </location>
</feature>
<dbReference type="SMART" id="SM00327">
    <property type="entry name" value="VWA"/>
    <property type="match status" value="1"/>
</dbReference>
<dbReference type="Proteomes" id="UP000315750">
    <property type="component" value="Chromosome"/>
</dbReference>
<reference evidence="3 4" key="1">
    <citation type="submission" date="2019-02" db="EMBL/GenBank/DDBJ databases">
        <title>Deep-cultivation of Planctomycetes and their phenomic and genomic characterization uncovers novel biology.</title>
        <authorList>
            <person name="Wiegand S."/>
            <person name="Jogler M."/>
            <person name="Boedeker C."/>
            <person name="Pinto D."/>
            <person name="Vollmers J."/>
            <person name="Rivas-Marin E."/>
            <person name="Kohn T."/>
            <person name="Peeters S.H."/>
            <person name="Heuer A."/>
            <person name="Rast P."/>
            <person name="Oberbeckmann S."/>
            <person name="Bunk B."/>
            <person name="Jeske O."/>
            <person name="Meyerdierks A."/>
            <person name="Storesund J.E."/>
            <person name="Kallscheuer N."/>
            <person name="Luecker S."/>
            <person name="Lage O.M."/>
            <person name="Pohl T."/>
            <person name="Merkel B.J."/>
            <person name="Hornburger P."/>
            <person name="Mueller R.-W."/>
            <person name="Bruemmer F."/>
            <person name="Labrenz M."/>
            <person name="Spormann A.M."/>
            <person name="Op den Camp H."/>
            <person name="Overmann J."/>
            <person name="Amann R."/>
            <person name="Jetten M.S.M."/>
            <person name="Mascher T."/>
            <person name="Medema M.H."/>
            <person name="Devos D.P."/>
            <person name="Kaster A.-K."/>
            <person name="Ovreas L."/>
            <person name="Rohde M."/>
            <person name="Galperin M.Y."/>
            <person name="Jogler C."/>
        </authorList>
    </citation>
    <scope>NUCLEOTIDE SEQUENCE [LARGE SCALE GENOMIC DNA]</scope>
    <source>
        <strain evidence="3 4">Pan181</strain>
    </source>
</reference>
<protein>
    <submittedName>
        <fullName evidence="3">von Willebrand factor type A domain protein</fullName>
    </submittedName>
</protein>
<dbReference type="Pfam" id="PF09977">
    <property type="entry name" value="Tad_C"/>
    <property type="match status" value="1"/>
</dbReference>
<dbReference type="Gene3D" id="3.40.50.410">
    <property type="entry name" value="von Willebrand factor, type A domain"/>
    <property type="match status" value="1"/>
</dbReference>
<keyword evidence="4" id="KW-1185">Reference proteome</keyword>
<dbReference type="CDD" id="cd00198">
    <property type="entry name" value="vWFA"/>
    <property type="match status" value="1"/>
</dbReference>
<dbReference type="InterPro" id="IPR018705">
    <property type="entry name" value="DUF2134_membrane"/>
</dbReference>
<dbReference type="EMBL" id="CP036278">
    <property type="protein sequence ID" value="QDU58601.1"/>
    <property type="molecule type" value="Genomic_DNA"/>
</dbReference>
<gene>
    <name evidence="3" type="ORF">Pan181_48400</name>
</gene>
<evidence type="ECO:0000313" key="4">
    <source>
        <dbReference type="Proteomes" id="UP000315750"/>
    </source>
</evidence>
<sequence length="384" mass="40885">MNLRLVHPLSRSRSNRRGAILVLVAFLLPVIVVLSAIAIDIAWMQLVNTELRTATDAAARAGAKVLSTSQDMDTARAAAIEAASRNQVAGTAMQVAPGDVEFGLSEQFNGSRFQFTPTKKGVINAVRVDGLRTQGSAGGPVNLFFARVLGVNQFEPRQQATSTVLDRDICLVIDRSGSMGLPAGSTRNANGQNCGPLDPGTRFGALNDAINVFLDELELTFPEEHVALASYSSNFKLNCGGGLKLDYKVADVRQELTDDYSAIRAVMDDFMTNGIGGSTAIGLGLNEGINEICSKRSRPYAVKTIVLMTDGLHNLGVDPTNTAKQAVARDVVVHTISFSPGADQSRMKKVAEITGGKHFHADSAGDLSAVFQEIARTLPVLLTD</sequence>
<dbReference type="PROSITE" id="PS50234">
    <property type="entry name" value="VWFA"/>
    <property type="match status" value="1"/>
</dbReference>
<dbReference type="InterPro" id="IPR002035">
    <property type="entry name" value="VWF_A"/>
</dbReference>
<proteinExistence type="predicted"/>
<keyword evidence="1" id="KW-0812">Transmembrane</keyword>
<accession>A0A518AV54</accession>
<organism evidence="3 4">
    <name type="scientific">Aeoliella mucimassa</name>
    <dbReference type="NCBI Taxonomy" id="2527972"/>
    <lineage>
        <taxon>Bacteria</taxon>
        <taxon>Pseudomonadati</taxon>
        <taxon>Planctomycetota</taxon>
        <taxon>Planctomycetia</taxon>
        <taxon>Pirellulales</taxon>
        <taxon>Lacipirellulaceae</taxon>
        <taxon>Aeoliella</taxon>
    </lineage>
</organism>
<dbReference type="OrthoDB" id="242905at2"/>
<evidence type="ECO:0000256" key="1">
    <source>
        <dbReference type="SAM" id="Phobius"/>
    </source>
</evidence>
<dbReference type="KEGG" id="amuc:Pan181_48400"/>